<keyword evidence="11" id="KW-0540">Nuclease</keyword>
<feature type="domain" description="HhH-GPD" evidence="10">
    <location>
        <begin position="40"/>
        <end position="185"/>
    </location>
</feature>
<keyword evidence="4" id="KW-0227">DNA damage</keyword>
<evidence type="ECO:0000256" key="2">
    <source>
        <dbReference type="ARBA" id="ARBA00022485"/>
    </source>
</evidence>
<accession>A0A931H0I2</accession>
<keyword evidence="9" id="KW-0326">Glycosidase</keyword>
<keyword evidence="2" id="KW-0004">4Fe-4S</keyword>
<dbReference type="SMART" id="SM00478">
    <property type="entry name" value="ENDO3c"/>
    <property type="match status" value="1"/>
</dbReference>
<evidence type="ECO:0000256" key="9">
    <source>
        <dbReference type="ARBA" id="ARBA00023295"/>
    </source>
</evidence>
<dbReference type="PANTHER" id="PTHR10359">
    <property type="entry name" value="A/G-SPECIFIC ADENINE GLYCOSYLASE/ENDONUCLEASE III"/>
    <property type="match status" value="1"/>
</dbReference>
<name>A0A931H0I2_9BACT</name>
<evidence type="ECO:0000256" key="1">
    <source>
        <dbReference type="ARBA" id="ARBA00008343"/>
    </source>
</evidence>
<evidence type="ECO:0000256" key="5">
    <source>
        <dbReference type="ARBA" id="ARBA00022801"/>
    </source>
</evidence>
<organism evidence="11 12">
    <name type="scientific">Panacibacter microcysteis</name>
    <dbReference type="NCBI Taxonomy" id="2793269"/>
    <lineage>
        <taxon>Bacteria</taxon>
        <taxon>Pseudomonadati</taxon>
        <taxon>Bacteroidota</taxon>
        <taxon>Chitinophagia</taxon>
        <taxon>Chitinophagales</taxon>
        <taxon>Chitinophagaceae</taxon>
        <taxon>Panacibacter</taxon>
    </lineage>
</organism>
<dbReference type="Gene3D" id="1.10.340.30">
    <property type="entry name" value="Hypothetical protein, domain 2"/>
    <property type="match status" value="1"/>
</dbReference>
<sequence length="211" mass="23666">MDNSKTDWAKAVRPLIKKYKDEPHPLHAKNLYQMLVMVVLSAQTTDNLINQLAPDLFKAYPNMAKLAAALPEDLHPLISKVRSFGNKSKWLIDIAKQIKKDAAIPTTMDELVKLPGIGRKSANVIMRYAGLKAEGIVVDLHTIRVANRLGIVATEDPKKIEKEMMEILPQKEWDAGMCMSFLGRDACRPTNPLHGECLMNKVCQFCLNNTD</sequence>
<dbReference type="InterPro" id="IPR000445">
    <property type="entry name" value="HhH_motif"/>
</dbReference>
<keyword evidence="12" id="KW-1185">Reference proteome</keyword>
<evidence type="ECO:0000256" key="7">
    <source>
        <dbReference type="ARBA" id="ARBA00023014"/>
    </source>
</evidence>
<dbReference type="FunFam" id="1.10.340.30:FF:000001">
    <property type="entry name" value="Endonuclease III"/>
    <property type="match status" value="1"/>
</dbReference>
<dbReference type="SUPFAM" id="SSF48150">
    <property type="entry name" value="DNA-glycosylase"/>
    <property type="match status" value="1"/>
</dbReference>
<dbReference type="InterPro" id="IPR003265">
    <property type="entry name" value="HhH-GPD_domain"/>
</dbReference>
<comment type="caution">
    <text evidence="11">The sequence shown here is derived from an EMBL/GenBank/DDBJ whole genome shotgun (WGS) entry which is preliminary data.</text>
</comment>
<dbReference type="AlphaFoldDB" id="A0A931H0I2"/>
<dbReference type="CDD" id="cd00056">
    <property type="entry name" value="ENDO3c"/>
    <property type="match status" value="1"/>
</dbReference>
<dbReference type="EMBL" id="JADWYR010000005">
    <property type="protein sequence ID" value="MBG9378782.1"/>
    <property type="molecule type" value="Genomic_DNA"/>
</dbReference>
<evidence type="ECO:0000256" key="4">
    <source>
        <dbReference type="ARBA" id="ARBA00022763"/>
    </source>
</evidence>
<dbReference type="GO" id="GO:0004519">
    <property type="term" value="F:endonuclease activity"/>
    <property type="evidence" value="ECO:0007669"/>
    <property type="project" value="UniProtKB-KW"/>
</dbReference>
<evidence type="ECO:0000256" key="8">
    <source>
        <dbReference type="ARBA" id="ARBA00023204"/>
    </source>
</evidence>
<dbReference type="GO" id="GO:0019104">
    <property type="term" value="F:DNA N-glycosylase activity"/>
    <property type="evidence" value="ECO:0007669"/>
    <property type="project" value="TreeGrafter"/>
</dbReference>
<dbReference type="GO" id="GO:0003677">
    <property type="term" value="F:DNA binding"/>
    <property type="evidence" value="ECO:0007669"/>
    <property type="project" value="InterPro"/>
</dbReference>
<keyword evidence="5" id="KW-0378">Hydrolase</keyword>
<dbReference type="Proteomes" id="UP000628448">
    <property type="component" value="Unassembled WGS sequence"/>
</dbReference>
<proteinExistence type="inferred from homology"/>
<comment type="similarity">
    <text evidence="1">Belongs to the Nth/MutY family.</text>
</comment>
<gene>
    <name evidence="11" type="ORF">I5907_21295</name>
</gene>
<dbReference type="GO" id="GO:0046872">
    <property type="term" value="F:metal ion binding"/>
    <property type="evidence" value="ECO:0007669"/>
    <property type="project" value="UniProtKB-KW"/>
</dbReference>
<dbReference type="GO" id="GO:0006285">
    <property type="term" value="P:base-excision repair, AP site formation"/>
    <property type="evidence" value="ECO:0007669"/>
    <property type="project" value="TreeGrafter"/>
</dbReference>
<keyword evidence="7" id="KW-0411">Iron-sulfur</keyword>
<keyword evidence="8" id="KW-0234">DNA repair</keyword>
<keyword evidence="3" id="KW-0479">Metal-binding</keyword>
<dbReference type="RefSeq" id="WP_196992889.1">
    <property type="nucleotide sequence ID" value="NZ_JADWYR010000005.1"/>
</dbReference>
<dbReference type="InterPro" id="IPR011257">
    <property type="entry name" value="DNA_glycosylase"/>
</dbReference>
<dbReference type="InterPro" id="IPR023170">
    <property type="entry name" value="HhH_base_excis_C"/>
</dbReference>
<reference evidence="11" key="1">
    <citation type="submission" date="2020-11" db="EMBL/GenBank/DDBJ databases">
        <title>Bacterial whole genome sequence for Panacibacter sp. DH6.</title>
        <authorList>
            <person name="Le V."/>
            <person name="Ko S."/>
            <person name="Ahn C.-Y."/>
            <person name="Oh H.-M."/>
        </authorList>
    </citation>
    <scope>NUCLEOTIDE SEQUENCE</scope>
    <source>
        <strain evidence="11">DH6</strain>
    </source>
</reference>
<keyword evidence="11" id="KW-0255">Endonuclease</keyword>
<dbReference type="PIRSF" id="PIRSF001435">
    <property type="entry name" value="Nth"/>
    <property type="match status" value="1"/>
</dbReference>
<dbReference type="GO" id="GO:0051539">
    <property type="term" value="F:4 iron, 4 sulfur cluster binding"/>
    <property type="evidence" value="ECO:0007669"/>
    <property type="project" value="UniProtKB-KW"/>
</dbReference>
<dbReference type="Pfam" id="PF00633">
    <property type="entry name" value="HHH"/>
    <property type="match status" value="1"/>
</dbReference>
<keyword evidence="6" id="KW-0408">Iron</keyword>
<evidence type="ECO:0000256" key="3">
    <source>
        <dbReference type="ARBA" id="ARBA00022723"/>
    </source>
</evidence>
<dbReference type="Pfam" id="PF00730">
    <property type="entry name" value="HhH-GPD"/>
    <property type="match status" value="1"/>
</dbReference>
<dbReference type="Gene3D" id="1.10.1670.10">
    <property type="entry name" value="Helix-hairpin-Helix base-excision DNA repair enzymes (C-terminal)"/>
    <property type="match status" value="1"/>
</dbReference>
<protein>
    <submittedName>
        <fullName evidence="11">Endonuclease III</fullName>
    </submittedName>
</protein>
<evidence type="ECO:0000313" key="11">
    <source>
        <dbReference type="EMBL" id="MBG9378782.1"/>
    </source>
</evidence>
<dbReference type="PANTHER" id="PTHR10359:SF18">
    <property type="entry name" value="ENDONUCLEASE III"/>
    <property type="match status" value="1"/>
</dbReference>
<evidence type="ECO:0000313" key="12">
    <source>
        <dbReference type="Proteomes" id="UP000628448"/>
    </source>
</evidence>
<evidence type="ECO:0000259" key="10">
    <source>
        <dbReference type="SMART" id="SM00478"/>
    </source>
</evidence>
<evidence type="ECO:0000256" key="6">
    <source>
        <dbReference type="ARBA" id="ARBA00023004"/>
    </source>
</evidence>